<evidence type="ECO:0000313" key="2">
    <source>
        <dbReference type="Proteomes" id="UP000028870"/>
    </source>
</evidence>
<dbReference type="STRING" id="258533.BN977_05849"/>
<dbReference type="AlphaFoldDB" id="W9AZN2"/>
<gene>
    <name evidence="1" type="ORF">BN977_05849</name>
</gene>
<proteinExistence type="predicted"/>
<dbReference type="EMBL" id="CCBB010000003">
    <property type="protein sequence ID" value="CDO11008.1"/>
    <property type="molecule type" value="Genomic_DNA"/>
</dbReference>
<sequence>MGTATTRPSLSRSQLDNVAWQFLRSEFTGEVYAHWPIDRRLEAFLLHRGYRQLRDDGTACSALLDCVMANLPVAAQIGVLPAHNAGPSS</sequence>
<dbReference type="Proteomes" id="UP000028870">
    <property type="component" value="Unassembled WGS sequence"/>
</dbReference>
<comment type="caution">
    <text evidence="1">The sequence shown here is derived from an EMBL/GenBank/DDBJ whole genome shotgun (WGS) entry which is preliminary data.</text>
</comment>
<dbReference type="eggNOG" id="ENOG5031TK4">
    <property type="taxonomic scope" value="Bacteria"/>
</dbReference>
<keyword evidence="2" id="KW-1185">Reference proteome</keyword>
<evidence type="ECO:0000313" key="1">
    <source>
        <dbReference type="EMBL" id="CDO11008.1"/>
    </source>
</evidence>
<organism evidence="1 2">
    <name type="scientific">Mycolicibacterium cosmeticum</name>
    <dbReference type="NCBI Taxonomy" id="258533"/>
    <lineage>
        <taxon>Bacteria</taxon>
        <taxon>Bacillati</taxon>
        <taxon>Actinomycetota</taxon>
        <taxon>Actinomycetes</taxon>
        <taxon>Mycobacteriales</taxon>
        <taxon>Mycobacteriaceae</taxon>
        <taxon>Mycolicibacterium</taxon>
    </lineage>
</organism>
<reference evidence="1" key="1">
    <citation type="submission" date="2014-03" db="EMBL/GenBank/DDBJ databases">
        <title>Draft Genome Sequence of Mycobacterium cosmeticum DSM 44829.</title>
        <authorList>
            <person name="Croce O."/>
            <person name="Robert C."/>
            <person name="Raoult D."/>
            <person name="Drancourt M."/>
        </authorList>
    </citation>
    <scope>NUCLEOTIDE SEQUENCE [LARGE SCALE GENOMIC DNA]</scope>
    <source>
        <strain evidence="1">DSM 44829</strain>
    </source>
</reference>
<accession>W9AZN2</accession>
<dbReference type="OrthoDB" id="4733078at2"/>
<dbReference type="RefSeq" id="WP_036404733.1">
    <property type="nucleotide sequence ID" value="NZ_CCBB010000003.1"/>
</dbReference>
<reference evidence="1" key="2">
    <citation type="submission" date="2014-03" db="EMBL/GenBank/DDBJ databases">
        <authorList>
            <person name="Urmite Genomes"/>
        </authorList>
    </citation>
    <scope>NUCLEOTIDE SEQUENCE</scope>
    <source>
        <strain evidence="1">DSM 44829</strain>
    </source>
</reference>
<protein>
    <submittedName>
        <fullName evidence="1">Uncharacterized protein</fullName>
    </submittedName>
</protein>
<name>W9AZN2_MYCCO</name>